<reference evidence="5 6" key="1">
    <citation type="submission" date="2019-08" db="EMBL/GenBank/DDBJ databases">
        <title>Seonamhaeicola sediminis sp. nov., isolated from marine sediment.</title>
        <authorList>
            <person name="Cao W.R."/>
        </authorList>
    </citation>
    <scope>NUCLEOTIDE SEQUENCE [LARGE SCALE GENOMIC DNA]</scope>
    <source>
        <strain evidence="5 6">1505</strain>
    </source>
</reference>
<name>A0A5C7GNG5_9FLAO</name>
<dbReference type="NCBIfam" id="NF037995">
    <property type="entry name" value="TRAP_S1"/>
    <property type="match status" value="1"/>
</dbReference>
<dbReference type="AlphaFoldDB" id="A0A5C7GNG5"/>
<dbReference type="OrthoDB" id="9776801at2"/>
<dbReference type="PANTHER" id="PTHR33376">
    <property type="match status" value="1"/>
</dbReference>
<keyword evidence="6" id="KW-1185">Reference proteome</keyword>
<organism evidence="5 6">
    <name type="scientific">Seonamhaeicola maritimus</name>
    <dbReference type="NCBI Taxonomy" id="2591822"/>
    <lineage>
        <taxon>Bacteria</taxon>
        <taxon>Pseudomonadati</taxon>
        <taxon>Bacteroidota</taxon>
        <taxon>Flavobacteriia</taxon>
        <taxon>Flavobacteriales</taxon>
        <taxon>Flavobacteriaceae</taxon>
    </lineage>
</organism>
<dbReference type="Proteomes" id="UP000321080">
    <property type="component" value="Unassembled WGS sequence"/>
</dbReference>
<dbReference type="InterPro" id="IPR038404">
    <property type="entry name" value="TRAP_DctP_sf"/>
</dbReference>
<evidence type="ECO:0000256" key="4">
    <source>
        <dbReference type="ARBA" id="ARBA00022729"/>
    </source>
</evidence>
<dbReference type="CDD" id="cd13603">
    <property type="entry name" value="PBP2_TRAP_Siap_TeaA_like"/>
    <property type="match status" value="1"/>
</dbReference>
<evidence type="ECO:0000256" key="1">
    <source>
        <dbReference type="ARBA" id="ARBA00004196"/>
    </source>
</evidence>
<accession>A0A5C7GNG5</accession>
<protein>
    <submittedName>
        <fullName evidence="5">TRAP transporter substrate-binding protein</fullName>
    </submittedName>
</protein>
<proteinExistence type="inferred from homology"/>
<dbReference type="PANTHER" id="PTHR33376:SF4">
    <property type="entry name" value="SIALIC ACID-BINDING PERIPLASMIC PROTEIN SIAP"/>
    <property type="match status" value="1"/>
</dbReference>
<gene>
    <name evidence="5" type="ORF">FUA22_05200</name>
</gene>
<dbReference type="GO" id="GO:0055085">
    <property type="term" value="P:transmembrane transport"/>
    <property type="evidence" value="ECO:0007669"/>
    <property type="project" value="InterPro"/>
</dbReference>
<evidence type="ECO:0000256" key="3">
    <source>
        <dbReference type="ARBA" id="ARBA00022448"/>
    </source>
</evidence>
<dbReference type="EMBL" id="VRKQ01000008">
    <property type="protein sequence ID" value="TXG39865.1"/>
    <property type="molecule type" value="Genomic_DNA"/>
</dbReference>
<keyword evidence="3" id="KW-0813">Transport</keyword>
<comment type="caution">
    <text evidence="5">The sequence shown here is derived from an EMBL/GenBank/DDBJ whole genome shotgun (WGS) entry which is preliminary data.</text>
</comment>
<dbReference type="Gene3D" id="3.40.190.170">
    <property type="entry name" value="Bacterial extracellular solute-binding protein, family 7"/>
    <property type="match status" value="1"/>
</dbReference>
<evidence type="ECO:0000256" key="2">
    <source>
        <dbReference type="ARBA" id="ARBA00009023"/>
    </source>
</evidence>
<dbReference type="NCBIfam" id="TIGR00787">
    <property type="entry name" value="dctP"/>
    <property type="match status" value="1"/>
</dbReference>
<dbReference type="Pfam" id="PF03480">
    <property type="entry name" value="DctP"/>
    <property type="match status" value="1"/>
</dbReference>
<sequence length="326" mass="37103">MSLLKRLGLLLTLSLVLVQCGKKSEPEFHLRASLLVNESHTWFQAFEYFSEILEERTNGRIVLDNYHSEQLAKESEAIRMIRAGVIDMTTTGSPLSNWVEILTFCELPFLLRDSTDMRVLINSDIGKRMEQEMIDKIGLRPLGQFPGGPRHLTSNRPIKHPDDLKGLIVRVPNVPSFVTAWEALGAKPTPMAFSEVFTSLQQGTVEAQENGFAIIKAGGFFEVQKYVNQTAHVVSWTYPVIGEEKFQMFPEDLRKIFLQAVEDMVKHEHKLFLKDQEKIKSDLEEAGMTLVEVDKDAFGEAARESIFNSLSPEMQKVYNDILKLRE</sequence>
<evidence type="ECO:0000313" key="6">
    <source>
        <dbReference type="Proteomes" id="UP000321080"/>
    </source>
</evidence>
<keyword evidence="4" id="KW-0732">Signal</keyword>
<dbReference type="InterPro" id="IPR004682">
    <property type="entry name" value="TRAP_DctP"/>
</dbReference>
<comment type="subcellular location">
    <subcellularLocation>
        <location evidence="1">Cell envelope</location>
    </subcellularLocation>
</comment>
<dbReference type="InterPro" id="IPR018389">
    <property type="entry name" value="DctP_fam"/>
</dbReference>
<evidence type="ECO:0000313" key="5">
    <source>
        <dbReference type="EMBL" id="TXG39865.1"/>
    </source>
</evidence>
<comment type="similarity">
    <text evidence="2">Belongs to the bacterial solute-binding protein 7 family.</text>
</comment>
<dbReference type="GO" id="GO:0030288">
    <property type="term" value="C:outer membrane-bounded periplasmic space"/>
    <property type="evidence" value="ECO:0007669"/>
    <property type="project" value="InterPro"/>
</dbReference>